<dbReference type="Proteomes" id="UP000316727">
    <property type="component" value="Unassembled WGS sequence"/>
</dbReference>
<feature type="transmembrane region" description="Helical" evidence="1">
    <location>
        <begin position="26"/>
        <end position="43"/>
    </location>
</feature>
<dbReference type="EMBL" id="VFRQ01000003">
    <property type="protein sequence ID" value="TPE44996.1"/>
    <property type="molecule type" value="Genomic_DNA"/>
</dbReference>
<feature type="transmembrane region" description="Helical" evidence="1">
    <location>
        <begin position="128"/>
        <end position="149"/>
    </location>
</feature>
<proteinExistence type="predicted"/>
<sequence>MNNSWWPEQLIRRQTFPAMRIKELDALRGFAAFGVFLFHFQLFDYGYLGVYLFFIISGFVIFLTANNVKTSSDFVISRFSRLYPAYWVCLALTFLVLLADGQGVTMKQLAYNLTMFQMFLGEKNVDGAYWSLTEELVFYVIVFGALVVGAVRRARLWGGLMLLAALGGLFLNPEVAMQKHLQDVVKYFGLFVAGIIFYQVYIGQKLKPAHGIGLLLCLAITTQYTFGKHLSYYNHTVEAVLIAACFGVFGLLVAGKLQFLSRYKWALFMGEISYPFYLLHQEIGLAFRRLFPTDNIWAHLAIVAAIFAGITLMAWLINYYVEHQVSRSVKMQLRAWNRSVSGALPFSRKGTVPLPNDAAAALAPEDVRTEEALTT</sequence>
<dbReference type="OrthoDB" id="290051at2"/>
<feature type="transmembrane region" description="Helical" evidence="1">
    <location>
        <begin position="156"/>
        <end position="172"/>
    </location>
</feature>
<feature type="transmembrane region" description="Helical" evidence="1">
    <location>
        <begin position="209"/>
        <end position="226"/>
    </location>
</feature>
<comment type="caution">
    <text evidence="3">The sequence shown here is derived from an EMBL/GenBank/DDBJ whole genome shotgun (WGS) entry which is preliminary data.</text>
</comment>
<dbReference type="AlphaFoldDB" id="A0A501WHA4"/>
<evidence type="ECO:0000313" key="3">
    <source>
        <dbReference type="EMBL" id="TPE44996.1"/>
    </source>
</evidence>
<dbReference type="Pfam" id="PF01757">
    <property type="entry name" value="Acyl_transf_3"/>
    <property type="match status" value="1"/>
</dbReference>
<feature type="transmembrane region" description="Helical" evidence="1">
    <location>
        <begin position="296"/>
        <end position="321"/>
    </location>
</feature>
<dbReference type="PANTHER" id="PTHR23028">
    <property type="entry name" value="ACETYLTRANSFERASE"/>
    <property type="match status" value="1"/>
</dbReference>
<dbReference type="InterPro" id="IPR050879">
    <property type="entry name" value="Acyltransferase_3"/>
</dbReference>
<keyword evidence="1" id="KW-0472">Membrane</keyword>
<evidence type="ECO:0000256" key="1">
    <source>
        <dbReference type="SAM" id="Phobius"/>
    </source>
</evidence>
<keyword evidence="1" id="KW-0812">Transmembrane</keyword>
<keyword evidence="3" id="KW-0012">Acyltransferase</keyword>
<gene>
    <name evidence="3" type="ORF">FJM65_08260</name>
</gene>
<keyword evidence="3" id="KW-0808">Transferase</keyword>
<evidence type="ECO:0000259" key="2">
    <source>
        <dbReference type="Pfam" id="PF01757"/>
    </source>
</evidence>
<dbReference type="GO" id="GO:0016747">
    <property type="term" value="F:acyltransferase activity, transferring groups other than amino-acyl groups"/>
    <property type="evidence" value="ECO:0007669"/>
    <property type="project" value="InterPro"/>
</dbReference>
<organism evidence="3 4">
    <name type="scientific">Pontibacter mangrovi</name>
    <dbReference type="NCBI Taxonomy" id="2589816"/>
    <lineage>
        <taxon>Bacteria</taxon>
        <taxon>Pseudomonadati</taxon>
        <taxon>Bacteroidota</taxon>
        <taxon>Cytophagia</taxon>
        <taxon>Cytophagales</taxon>
        <taxon>Hymenobacteraceae</taxon>
        <taxon>Pontibacter</taxon>
    </lineage>
</organism>
<feature type="transmembrane region" description="Helical" evidence="1">
    <location>
        <begin position="49"/>
        <end position="68"/>
    </location>
</feature>
<feature type="transmembrane region" description="Helical" evidence="1">
    <location>
        <begin position="184"/>
        <end position="202"/>
    </location>
</feature>
<reference evidence="3 4" key="1">
    <citation type="submission" date="2019-06" db="EMBL/GenBank/DDBJ databases">
        <title>A novel bacterium of genus Pontibacter, isolated from marine sediment.</title>
        <authorList>
            <person name="Huang H."/>
            <person name="Mo K."/>
            <person name="Hu Y."/>
        </authorList>
    </citation>
    <scope>NUCLEOTIDE SEQUENCE [LARGE SCALE GENOMIC DNA]</scope>
    <source>
        <strain evidence="3 4">HB172049</strain>
    </source>
</reference>
<feature type="transmembrane region" description="Helical" evidence="1">
    <location>
        <begin position="232"/>
        <end position="253"/>
    </location>
</feature>
<protein>
    <submittedName>
        <fullName evidence="3">Acyltransferase</fullName>
    </submittedName>
</protein>
<dbReference type="GO" id="GO:0009103">
    <property type="term" value="P:lipopolysaccharide biosynthetic process"/>
    <property type="evidence" value="ECO:0007669"/>
    <property type="project" value="TreeGrafter"/>
</dbReference>
<keyword evidence="1" id="KW-1133">Transmembrane helix</keyword>
<dbReference type="InterPro" id="IPR002656">
    <property type="entry name" value="Acyl_transf_3_dom"/>
</dbReference>
<name>A0A501WHA4_9BACT</name>
<evidence type="ECO:0000313" key="4">
    <source>
        <dbReference type="Proteomes" id="UP000316727"/>
    </source>
</evidence>
<dbReference type="GO" id="GO:0016020">
    <property type="term" value="C:membrane"/>
    <property type="evidence" value="ECO:0007669"/>
    <property type="project" value="TreeGrafter"/>
</dbReference>
<feature type="domain" description="Acyltransferase 3" evidence="2">
    <location>
        <begin position="22"/>
        <end position="316"/>
    </location>
</feature>
<keyword evidence="4" id="KW-1185">Reference proteome</keyword>
<dbReference type="PANTHER" id="PTHR23028:SF53">
    <property type="entry name" value="ACYL_TRANSF_3 DOMAIN-CONTAINING PROTEIN"/>
    <property type="match status" value="1"/>
</dbReference>
<feature type="transmembrane region" description="Helical" evidence="1">
    <location>
        <begin position="80"/>
        <end position="99"/>
    </location>
</feature>
<accession>A0A501WHA4</accession>